<gene>
    <name evidence="1" type="ORF">E7156_02575</name>
</gene>
<organism evidence="1 2">
    <name type="scientific">Streptococcus gallolyticus</name>
    <dbReference type="NCBI Taxonomy" id="315405"/>
    <lineage>
        <taxon>Bacteria</taxon>
        <taxon>Bacillati</taxon>
        <taxon>Bacillota</taxon>
        <taxon>Bacilli</taxon>
        <taxon>Lactobacillales</taxon>
        <taxon>Streptococcaceae</taxon>
        <taxon>Streptococcus</taxon>
    </lineage>
</organism>
<name>A0A927XIX3_9STRE</name>
<evidence type="ECO:0000313" key="2">
    <source>
        <dbReference type="Proteomes" id="UP000700800"/>
    </source>
</evidence>
<dbReference type="EMBL" id="SVAF01000005">
    <property type="protein sequence ID" value="MBE6164197.1"/>
    <property type="molecule type" value="Genomic_DNA"/>
</dbReference>
<evidence type="ECO:0000313" key="1">
    <source>
        <dbReference type="EMBL" id="MBE6164197.1"/>
    </source>
</evidence>
<accession>A0A927XIX3</accession>
<sequence length="175" mass="20141">MLYKDIVTSMYTKLLGRVLKKQLTAAHILQNQIGYDDSDGEVILLSETTVGQILKGNRNMSYNATLAFQSTLNYRTPKILFLQDDSFKIQLLTRLVTLILTDSNFNNTLLRQTLNQKIGRFSEKNIQNFIQSHKKIFLTSLSNFFPDFLEEETSFEVAEKLADWLSEFACLISQL</sequence>
<dbReference type="AlphaFoldDB" id="A0A927XIX3"/>
<proteinExistence type="predicted"/>
<reference evidence="1" key="1">
    <citation type="submission" date="2019-04" db="EMBL/GenBank/DDBJ databases">
        <title>Evolution of Biomass-Degrading Anaerobic Consortia Revealed by Metagenomics.</title>
        <authorList>
            <person name="Peng X."/>
        </authorList>
    </citation>
    <scope>NUCLEOTIDE SEQUENCE</scope>
    <source>
        <strain evidence="1">SIG195</strain>
    </source>
</reference>
<protein>
    <submittedName>
        <fullName evidence="1">Uncharacterized protein</fullName>
    </submittedName>
</protein>
<comment type="caution">
    <text evidence="1">The sequence shown here is derived from an EMBL/GenBank/DDBJ whole genome shotgun (WGS) entry which is preliminary data.</text>
</comment>
<dbReference type="Proteomes" id="UP000700800">
    <property type="component" value="Unassembled WGS sequence"/>
</dbReference>